<comment type="caution">
    <text evidence="9">The sequence shown here is derived from an EMBL/GenBank/DDBJ whole genome shotgun (WGS) entry which is preliminary data.</text>
</comment>
<organism evidence="9 10">
    <name type="scientific">Variovorax ureilyticus</name>
    <dbReference type="NCBI Taxonomy" id="1836198"/>
    <lineage>
        <taxon>Bacteria</taxon>
        <taxon>Pseudomonadati</taxon>
        <taxon>Pseudomonadota</taxon>
        <taxon>Betaproteobacteria</taxon>
        <taxon>Burkholderiales</taxon>
        <taxon>Comamonadaceae</taxon>
        <taxon>Variovorax</taxon>
    </lineage>
</organism>
<keyword evidence="2" id="KW-0001">2Fe-2S</keyword>
<dbReference type="InterPro" id="IPR050415">
    <property type="entry name" value="MRET"/>
</dbReference>
<keyword evidence="3" id="KW-0479">Metal-binding</keyword>
<evidence type="ECO:0000256" key="5">
    <source>
        <dbReference type="ARBA" id="ARBA00023004"/>
    </source>
</evidence>
<dbReference type="PANTHER" id="PTHR47354">
    <property type="entry name" value="NADH OXIDOREDUCTASE HCR"/>
    <property type="match status" value="1"/>
</dbReference>
<dbReference type="Gene3D" id="3.10.20.30">
    <property type="match status" value="1"/>
</dbReference>
<gene>
    <name evidence="9" type="ORF">WKW77_04470</name>
</gene>
<dbReference type="CDD" id="cd06185">
    <property type="entry name" value="PDR_like"/>
    <property type="match status" value="1"/>
</dbReference>
<accession>A0ABU8V9H6</accession>
<dbReference type="InterPro" id="IPR017927">
    <property type="entry name" value="FAD-bd_FR_type"/>
</dbReference>
<dbReference type="Proteomes" id="UP001365846">
    <property type="component" value="Unassembled WGS sequence"/>
</dbReference>
<evidence type="ECO:0000256" key="1">
    <source>
        <dbReference type="ARBA" id="ARBA00022630"/>
    </source>
</evidence>
<dbReference type="Pfam" id="PF00111">
    <property type="entry name" value="Fer2"/>
    <property type="match status" value="1"/>
</dbReference>
<protein>
    <submittedName>
        <fullName evidence="9">PDR/VanB family oxidoreductase</fullName>
        <ecNumber evidence="9">1.-.-.-</ecNumber>
    </submittedName>
</protein>
<dbReference type="PANTHER" id="PTHR47354:SF1">
    <property type="entry name" value="CARNITINE MONOOXYGENASE REDUCTASE SUBUNIT"/>
    <property type="match status" value="1"/>
</dbReference>
<dbReference type="InterPro" id="IPR001041">
    <property type="entry name" value="2Fe-2S_ferredoxin-type"/>
</dbReference>
<dbReference type="InterPro" id="IPR017938">
    <property type="entry name" value="Riboflavin_synthase-like_b-brl"/>
</dbReference>
<dbReference type="PROSITE" id="PS51384">
    <property type="entry name" value="FAD_FR"/>
    <property type="match status" value="1"/>
</dbReference>
<dbReference type="PROSITE" id="PS00197">
    <property type="entry name" value="2FE2S_FER_1"/>
    <property type="match status" value="1"/>
</dbReference>
<keyword evidence="6" id="KW-0411">Iron-sulfur</keyword>
<keyword evidence="5" id="KW-0408">Iron</keyword>
<dbReference type="InterPro" id="IPR036010">
    <property type="entry name" value="2Fe-2S_ferredoxin-like_sf"/>
</dbReference>
<dbReference type="EC" id="1.-.-.-" evidence="9"/>
<feature type="domain" description="FAD-binding FR-type" evidence="8">
    <location>
        <begin position="6"/>
        <end position="108"/>
    </location>
</feature>
<dbReference type="PROSITE" id="PS51085">
    <property type="entry name" value="2FE2S_FER_2"/>
    <property type="match status" value="1"/>
</dbReference>
<dbReference type="RefSeq" id="WP_340355635.1">
    <property type="nucleotide sequence ID" value="NZ_JBBKZU010000002.1"/>
</dbReference>
<dbReference type="Gene3D" id="2.40.30.10">
    <property type="entry name" value="Translation factors"/>
    <property type="match status" value="1"/>
</dbReference>
<evidence type="ECO:0000256" key="3">
    <source>
        <dbReference type="ARBA" id="ARBA00022723"/>
    </source>
</evidence>
<reference evidence="9 10" key="1">
    <citation type="submission" date="2024-03" db="EMBL/GenBank/DDBJ databases">
        <title>Novel species of the genus Variovorax.</title>
        <authorList>
            <person name="Liu Q."/>
            <person name="Xin Y.-H."/>
        </authorList>
    </citation>
    <scope>NUCLEOTIDE SEQUENCE [LARGE SCALE GENOMIC DNA]</scope>
    <source>
        <strain evidence="9 10">KACC 18899</strain>
    </source>
</reference>
<dbReference type="SUPFAM" id="SSF54292">
    <property type="entry name" value="2Fe-2S ferredoxin-like"/>
    <property type="match status" value="1"/>
</dbReference>
<sequence length="324" mass="35174">MTKESAGHLRVRVAAKQEEAREIVSFELVPCDGESLPAFAAGAHIDVHVGDGLVRQYSLCNDPSETHRYLIAVLKEPSSRGGSKAMHETIEVGVSLMISEPKNHFQLAAGAGRHLLLAGGIGVTPILCMAESLAAQGAEFEMHFCTRSAERTAFRGRIAKSRFAGSVHFHSDDCLVGQRFDIQGRLACPQPREHLYVCGPKGFMDAVLSAARANGWPESQLHYEFFANELGQSSGDQGFEVELARSGRVIAVRKDQTALQALMDAGIEVESSCEQGVCGTCATRVISGIPDHRDLYFTSEEHAANDQFTPCCSRARSDRLVLDL</sequence>
<dbReference type="InterPro" id="IPR006058">
    <property type="entry name" value="2Fe2S_fd_BS"/>
</dbReference>
<dbReference type="SUPFAM" id="SSF52343">
    <property type="entry name" value="Ferredoxin reductase-like, C-terminal NADP-linked domain"/>
    <property type="match status" value="1"/>
</dbReference>
<dbReference type="EMBL" id="JBBKZU010000002">
    <property type="protein sequence ID" value="MEJ8810309.1"/>
    <property type="molecule type" value="Genomic_DNA"/>
</dbReference>
<evidence type="ECO:0000259" key="8">
    <source>
        <dbReference type="PROSITE" id="PS51384"/>
    </source>
</evidence>
<keyword evidence="1" id="KW-0285">Flavoprotein</keyword>
<name>A0ABU8V9H6_9BURK</name>
<proteinExistence type="predicted"/>
<evidence type="ECO:0000256" key="6">
    <source>
        <dbReference type="ARBA" id="ARBA00023014"/>
    </source>
</evidence>
<evidence type="ECO:0000313" key="10">
    <source>
        <dbReference type="Proteomes" id="UP001365846"/>
    </source>
</evidence>
<evidence type="ECO:0000256" key="2">
    <source>
        <dbReference type="ARBA" id="ARBA00022714"/>
    </source>
</evidence>
<dbReference type="PRINTS" id="PR00409">
    <property type="entry name" value="PHDIOXRDTASE"/>
</dbReference>
<feature type="domain" description="2Fe-2S ferredoxin-type" evidence="7">
    <location>
        <begin position="239"/>
        <end position="324"/>
    </location>
</feature>
<dbReference type="InterPro" id="IPR039261">
    <property type="entry name" value="FNR_nucleotide-bd"/>
</dbReference>
<evidence type="ECO:0000259" key="7">
    <source>
        <dbReference type="PROSITE" id="PS51085"/>
    </source>
</evidence>
<dbReference type="SUPFAM" id="SSF63380">
    <property type="entry name" value="Riboflavin synthase domain-like"/>
    <property type="match status" value="1"/>
</dbReference>
<evidence type="ECO:0000313" key="9">
    <source>
        <dbReference type="EMBL" id="MEJ8810309.1"/>
    </source>
</evidence>
<keyword evidence="4 9" id="KW-0560">Oxidoreductase</keyword>
<dbReference type="CDD" id="cd00207">
    <property type="entry name" value="fer2"/>
    <property type="match status" value="1"/>
</dbReference>
<dbReference type="GO" id="GO:0016491">
    <property type="term" value="F:oxidoreductase activity"/>
    <property type="evidence" value="ECO:0007669"/>
    <property type="project" value="UniProtKB-KW"/>
</dbReference>
<evidence type="ECO:0000256" key="4">
    <source>
        <dbReference type="ARBA" id="ARBA00023002"/>
    </source>
</evidence>
<dbReference type="Gene3D" id="3.40.50.80">
    <property type="entry name" value="Nucleotide-binding domain of ferredoxin-NADP reductase (FNR) module"/>
    <property type="match status" value="1"/>
</dbReference>
<keyword evidence="10" id="KW-1185">Reference proteome</keyword>
<dbReference type="InterPro" id="IPR012675">
    <property type="entry name" value="Beta-grasp_dom_sf"/>
</dbReference>